<evidence type="ECO:0000256" key="2">
    <source>
        <dbReference type="ARBA" id="ARBA00023242"/>
    </source>
</evidence>
<dbReference type="KEGG" id="cam:101492034"/>
<keyword evidence="5" id="KW-1185">Reference proteome</keyword>
<dbReference type="GO" id="GO:0003700">
    <property type="term" value="F:DNA-binding transcription factor activity"/>
    <property type="evidence" value="ECO:0007669"/>
    <property type="project" value="TreeGrafter"/>
</dbReference>
<dbReference type="Proteomes" id="UP000087171">
    <property type="component" value="Chromosome Ca1"/>
</dbReference>
<feature type="domain" description="CCT" evidence="4">
    <location>
        <begin position="198"/>
        <end position="240"/>
    </location>
</feature>
<dbReference type="GO" id="GO:0005634">
    <property type="term" value="C:nucleus"/>
    <property type="evidence" value="ECO:0007669"/>
    <property type="project" value="UniProtKB-SubCell"/>
</dbReference>
<keyword evidence="2 3" id="KW-0539">Nucleus</keyword>
<name>A0A1S2XG14_CICAR</name>
<protein>
    <submittedName>
        <fullName evidence="6">Zinc finger protein CONSTANS-LIKE 4</fullName>
    </submittedName>
</protein>
<reference evidence="5" key="1">
    <citation type="journal article" date="2013" name="Nat. Biotechnol.">
        <title>Draft genome sequence of chickpea (Cicer arietinum) provides a resource for trait improvement.</title>
        <authorList>
            <person name="Varshney R.K."/>
            <person name="Song C."/>
            <person name="Saxena R.K."/>
            <person name="Azam S."/>
            <person name="Yu S."/>
            <person name="Sharpe A.G."/>
            <person name="Cannon S."/>
            <person name="Baek J."/>
            <person name="Rosen B.D."/>
            <person name="Tar'an B."/>
            <person name="Millan T."/>
            <person name="Zhang X."/>
            <person name="Ramsay L.D."/>
            <person name="Iwata A."/>
            <person name="Wang Y."/>
            <person name="Nelson W."/>
            <person name="Farmer A.D."/>
            <person name="Gaur P.M."/>
            <person name="Soderlund C."/>
            <person name="Penmetsa R.V."/>
            <person name="Xu C."/>
            <person name="Bharti A.K."/>
            <person name="He W."/>
            <person name="Winter P."/>
            <person name="Zhao S."/>
            <person name="Hane J.K."/>
            <person name="Carrasquilla-Garcia N."/>
            <person name="Condie J.A."/>
            <person name="Upadhyaya H.D."/>
            <person name="Luo M.C."/>
            <person name="Thudi M."/>
            <person name="Gowda C.L."/>
            <person name="Singh N.P."/>
            <person name="Lichtenzveig J."/>
            <person name="Gali K.K."/>
            <person name="Rubio J."/>
            <person name="Nadarajan N."/>
            <person name="Dolezel J."/>
            <person name="Bansal K.C."/>
            <person name="Xu X."/>
            <person name="Edwards D."/>
            <person name="Zhang G."/>
            <person name="Kahl G."/>
            <person name="Gil J."/>
            <person name="Singh K.B."/>
            <person name="Datta S.K."/>
            <person name="Jackson S.A."/>
            <person name="Wang J."/>
            <person name="Cook D.R."/>
        </authorList>
    </citation>
    <scope>NUCLEOTIDE SEQUENCE [LARGE SCALE GENOMIC DNA]</scope>
    <source>
        <strain evidence="5">cv. CDC Frontier</strain>
    </source>
</reference>
<dbReference type="PANTHER" id="PTHR31319">
    <property type="entry name" value="ZINC FINGER PROTEIN CONSTANS-LIKE 4"/>
    <property type="match status" value="1"/>
</dbReference>
<dbReference type="GeneID" id="101492034"/>
<dbReference type="eggNOG" id="ENOG502RXHA">
    <property type="taxonomic scope" value="Eukaryota"/>
</dbReference>
<reference evidence="6" key="2">
    <citation type="submission" date="2025-08" db="UniProtKB">
        <authorList>
            <consortium name="RefSeq"/>
        </authorList>
    </citation>
    <scope>IDENTIFICATION</scope>
    <source>
        <tissue evidence="6">Etiolated seedlings</tissue>
    </source>
</reference>
<proteinExistence type="predicted"/>
<dbReference type="PROSITE" id="PS51017">
    <property type="entry name" value="CCT"/>
    <property type="match status" value="1"/>
</dbReference>
<dbReference type="GO" id="GO:0009909">
    <property type="term" value="P:regulation of flower development"/>
    <property type="evidence" value="ECO:0007669"/>
    <property type="project" value="InterPro"/>
</dbReference>
<evidence type="ECO:0000313" key="6">
    <source>
        <dbReference type="RefSeq" id="XP_004488804.1"/>
    </source>
</evidence>
<dbReference type="InterPro" id="IPR045281">
    <property type="entry name" value="CONSTANS-like"/>
</dbReference>
<evidence type="ECO:0000256" key="3">
    <source>
        <dbReference type="PROSITE-ProRule" id="PRU00357"/>
    </source>
</evidence>
<evidence type="ECO:0000313" key="5">
    <source>
        <dbReference type="Proteomes" id="UP000087171"/>
    </source>
</evidence>
<dbReference type="InterPro" id="IPR010402">
    <property type="entry name" value="CCT_domain"/>
</dbReference>
<sequence length="300" mass="34294">MPLISPPSSMASSIPHHFYSNYTFTTNSDILDFPTQLFSSSHDINNNFMDNNNFNSMMWGCQDSLMPVFDNGGFDDQIVSLDCDTMLSSSSAAGWININPNFGDQHDFAVPALLSDCKMGFYGGGNAINGGFQNFNSRYNQPHIAHEFGDECCAFVEDVKPPSAYPNAARENWGIQGNQIAAVEEPNIKVGRYSEEERKERILRYLKKRNQRNFNKTIKYACRKTLADRRVRVRGRFARNNEICEEDHMATKKLENHHDHSEDFYASDSFQFQLKNEEEDWLQEAMASLVYLSHSSPEDM</sequence>
<dbReference type="PANTHER" id="PTHR31319:SF110">
    <property type="entry name" value="CCT MOTIF FAMILY PROTEIN"/>
    <property type="match status" value="1"/>
</dbReference>
<evidence type="ECO:0000256" key="1">
    <source>
        <dbReference type="ARBA" id="ARBA00004123"/>
    </source>
</evidence>
<dbReference type="AlphaFoldDB" id="A0A1S2XG14"/>
<dbReference type="STRING" id="3827.A0A1S2XG14"/>
<dbReference type="OrthoDB" id="153872at2759"/>
<dbReference type="Pfam" id="PF06203">
    <property type="entry name" value="CCT"/>
    <property type="match status" value="1"/>
</dbReference>
<comment type="subcellular location">
    <subcellularLocation>
        <location evidence="1 3">Nucleus</location>
    </subcellularLocation>
</comment>
<gene>
    <name evidence="6" type="primary">LOC101492034</name>
</gene>
<accession>A0A1S2XG14</accession>
<evidence type="ECO:0000259" key="4">
    <source>
        <dbReference type="PROSITE" id="PS51017"/>
    </source>
</evidence>
<organism evidence="5 6">
    <name type="scientific">Cicer arietinum</name>
    <name type="common">Chickpea</name>
    <name type="synonym">Garbanzo</name>
    <dbReference type="NCBI Taxonomy" id="3827"/>
    <lineage>
        <taxon>Eukaryota</taxon>
        <taxon>Viridiplantae</taxon>
        <taxon>Streptophyta</taxon>
        <taxon>Embryophyta</taxon>
        <taxon>Tracheophyta</taxon>
        <taxon>Spermatophyta</taxon>
        <taxon>Magnoliopsida</taxon>
        <taxon>eudicotyledons</taxon>
        <taxon>Gunneridae</taxon>
        <taxon>Pentapetalae</taxon>
        <taxon>rosids</taxon>
        <taxon>fabids</taxon>
        <taxon>Fabales</taxon>
        <taxon>Fabaceae</taxon>
        <taxon>Papilionoideae</taxon>
        <taxon>50 kb inversion clade</taxon>
        <taxon>NPAAA clade</taxon>
        <taxon>Hologalegina</taxon>
        <taxon>IRL clade</taxon>
        <taxon>Cicereae</taxon>
        <taxon>Cicer</taxon>
    </lineage>
</organism>
<dbReference type="RefSeq" id="XP_004488804.1">
    <property type="nucleotide sequence ID" value="XM_004488747.3"/>
</dbReference>
<dbReference type="PaxDb" id="3827-XP_004488804.1"/>